<organism evidence="6 7">
    <name type="scientific">Psychroflexus halocasei</name>
    <dbReference type="NCBI Taxonomy" id="908615"/>
    <lineage>
        <taxon>Bacteria</taxon>
        <taxon>Pseudomonadati</taxon>
        <taxon>Bacteroidota</taxon>
        <taxon>Flavobacteriia</taxon>
        <taxon>Flavobacteriales</taxon>
        <taxon>Flavobacteriaceae</taxon>
        <taxon>Psychroflexus</taxon>
    </lineage>
</organism>
<sequence length="272" mass="32501">MVFSYKQNKFLYLLLFTLISIAVTAQRGNKIAYVDMDYILEQVPEYRQSQDNLNQRVQKWKTDIAKKQQKIDQLKEELNAERPLLTPQLIEELEDEISFLEDELLAYRNDKFGVEGKYITQKRQLIQPIQDQVFNAIQDIGDSRNYDFIFENSADALMLFSAKRHDLSDVVLKMIQINARGNKDTEEVLEELDQYKSVEKAEQDEKKEAEREAAKEKKKQEREDIMSERQRKVDSLRADRERKFEERRQKILKQRAERQRERDSIKKAREND</sequence>
<dbReference type="SUPFAM" id="SSF111384">
    <property type="entry name" value="OmpH-like"/>
    <property type="match status" value="1"/>
</dbReference>
<dbReference type="SMART" id="SM00935">
    <property type="entry name" value="OmpH"/>
    <property type="match status" value="1"/>
</dbReference>
<name>A0A1H3VP05_9FLAO</name>
<dbReference type="Gene3D" id="3.30.910.20">
    <property type="entry name" value="Skp domain"/>
    <property type="match status" value="1"/>
</dbReference>
<dbReference type="GO" id="GO:0051082">
    <property type="term" value="F:unfolded protein binding"/>
    <property type="evidence" value="ECO:0007669"/>
    <property type="project" value="InterPro"/>
</dbReference>
<proteinExistence type="inferred from homology"/>
<reference evidence="6 7" key="1">
    <citation type="submission" date="2016-10" db="EMBL/GenBank/DDBJ databases">
        <authorList>
            <person name="de Groot N.N."/>
        </authorList>
    </citation>
    <scope>NUCLEOTIDE SEQUENCE [LARGE SCALE GENOMIC DNA]</scope>
    <source>
        <strain evidence="6 7">DSM 23581</strain>
    </source>
</reference>
<dbReference type="Proteomes" id="UP000198820">
    <property type="component" value="Unassembled WGS sequence"/>
</dbReference>
<evidence type="ECO:0000256" key="5">
    <source>
        <dbReference type="SAM" id="SignalP"/>
    </source>
</evidence>
<dbReference type="PANTHER" id="PTHR35089:SF1">
    <property type="entry name" value="CHAPERONE PROTEIN SKP"/>
    <property type="match status" value="1"/>
</dbReference>
<dbReference type="EMBL" id="FNQF01000001">
    <property type="protein sequence ID" value="SDZ76545.1"/>
    <property type="molecule type" value="Genomic_DNA"/>
</dbReference>
<dbReference type="GO" id="GO:0005829">
    <property type="term" value="C:cytosol"/>
    <property type="evidence" value="ECO:0007669"/>
    <property type="project" value="TreeGrafter"/>
</dbReference>
<protein>
    <submittedName>
        <fullName evidence="6">Chaperone for outer membrane proteins, Skp family</fullName>
    </submittedName>
</protein>
<dbReference type="InterPro" id="IPR024930">
    <property type="entry name" value="Skp_dom_sf"/>
</dbReference>
<feature type="coiled-coil region" evidence="3">
    <location>
        <begin position="50"/>
        <end position="110"/>
    </location>
</feature>
<dbReference type="Pfam" id="PF03938">
    <property type="entry name" value="OmpH"/>
    <property type="match status" value="1"/>
</dbReference>
<evidence type="ECO:0000256" key="4">
    <source>
        <dbReference type="SAM" id="MobiDB-lite"/>
    </source>
</evidence>
<evidence type="ECO:0000256" key="1">
    <source>
        <dbReference type="ARBA" id="ARBA00009091"/>
    </source>
</evidence>
<dbReference type="PANTHER" id="PTHR35089">
    <property type="entry name" value="CHAPERONE PROTEIN SKP"/>
    <property type="match status" value="1"/>
</dbReference>
<keyword evidence="7" id="KW-1185">Reference proteome</keyword>
<evidence type="ECO:0000313" key="6">
    <source>
        <dbReference type="EMBL" id="SDZ76545.1"/>
    </source>
</evidence>
<dbReference type="InterPro" id="IPR005632">
    <property type="entry name" value="Chaperone_Skp"/>
</dbReference>
<accession>A0A1H3VP05</accession>
<gene>
    <name evidence="6" type="ORF">SAMN05421540_101210</name>
</gene>
<feature type="region of interest" description="Disordered" evidence="4">
    <location>
        <begin position="200"/>
        <end position="272"/>
    </location>
</feature>
<keyword evidence="2 5" id="KW-0732">Signal</keyword>
<comment type="similarity">
    <text evidence="1">Belongs to the Skp family.</text>
</comment>
<evidence type="ECO:0000313" key="7">
    <source>
        <dbReference type="Proteomes" id="UP000198820"/>
    </source>
</evidence>
<feature type="signal peptide" evidence="5">
    <location>
        <begin position="1"/>
        <end position="25"/>
    </location>
</feature>
<dbReference type="AlphaFoldDB" id="A0A1H3VP05"/>
<evidence type="ECO:0000256" key="2">
    <source>
        <dbReference type="ARBA" id="ARBA00022729"/>
    </source>
</evidence>
<evidence type="ECO:0000256" key="3">
    <source>
        <dbReference type="SAM" id="Coils"/>
    </source>
</evidence>
<dbReference type="STRING" id="908615.SAMN05421540_101210"/>
<keyword evidence="3" id="KW-0175">Coiled coil</keyword>
<feature type="chain" id="PRO_5011656332" evidence="5">
    <location>
        <begin position="26"/>
        <end position="272"/>
    </location>
</feature>
<dbReference type="GO" id="GO:0050821">
    <property type="term" value="P:protein stabilization"/>
    <property type="evidence" value="ECO:0007669"/>
    <property type="project" value="TreeGrafter"/>
</dbReference>
<dbReference type="RefSeq" id="WP_093238179.1">
    <property type="nucleotide sequence ID" value="NZ_FNQF01000001.1"/>
</dbReference>